<dbReference type="InterPro" id="IPR017853">
    <property type="entry name" value="GH"/>
</dbReference>
<dbReference type="Pfam" id="PF01055">
    <property type="entry name" value="Glyco_hydro_31_2nd"/>
    <property type="match status" value="1"/>
</dbReference>
<proteinExistence type="inferred from homology"/>
<organism evidence="6 7">
    <name type="scientific">Anaerocolumna cellulosilytica</name>
    <dbReference type="NCBI Taxonomy" id="433286"/>
    <lineage>
        <taxon>Bacteria</taxon>
        <taxon>Bacillati</taxon>
        <taxon>Bacillota</taxon>
        <taxon>Clostridia</taxon>
        <taxon>Lachnospirales</taxon>
        <taxon>Lachnospiraceae</taxon>
        <taxon>Anaerocolumna</taxon>
    </lineage>
</organism>
<keyword evidence="2" id="KW-0378">Hydrolase</keyword>
<evidence type="ECO:0000313" key="7">
    <source>
        <dbReference type="Proteomes" id="UP000515561"/>
    </source>
</evidence>
<accession>A0A6S6QZY7</accession>
<name>A0A6S6QZY7_9FIRM</name>
<evidence type="ECO:0000256" key="2">
    <source>
        <dbReference type="RuleBase" id="RU361185"/>
    </source>
</evidence>
<keyword evidence="2" id="KW-0326">Glycosidase</keyword>
<feature type="domain" description="DUF5110" evidence="4">
    <location>
        <begin position="614"/>
        <end position="682"/>
    </location>
</feature>
<dbReference type="EMBL" id="AP023367">
    <property type="protein sequence ID" value="BCJ92862.1"/>
    <property type="molecule type" value="Genomic_DNA"/>
</dbReference>
<comment type="similarity">
    <text evidence="1 2">Belongs to the glycosyl hydrolase 31 family.</text>
</comment>
<gene>
    <name evidence="6" type="primary">xylS</name>
    <name evidence="6" type="ORF">acsn021_04310</name>
</gene>
<dbReference type="InterPro" id="IPR048395">
    <property type="entry name" value="Glyco_hydro_31_C"/>
</dbReference>
<reference evidence="6 7" key="1">
    <citation type="journal article" date="2016" name="Int. J. Syst. Evol. Microbiol.">
        <title>Descriptions of Anaerotaenia torta gen. nov., sp. nov. and Anaerocolumna cellulosilytica gen. nov., sp. nov. isolated from a methanogenic reactor of cattle waste.</title>
        <authorList>
            <person name="Uek A."/>
            <person name="Ohtaki Y."/>
            <person name="Kaku N."/>
            <person name="Ueki K."/>
        </authorList>
    </citation>
    <scope>NUCLEOTIDE SEQUENCE [LARGE SCALE GENOMIC DNA]</scope>
    <source>
        <strain evidence="6 7">SN021</strain>
    </source>
</reference>
<dbReference type="CDD" id="cd06595">
    <property type="entry name" value="GH31_u1"/>
    <property type="match status" value="1"/>
</dbReference>
<evidence type="ECO:0000259" key="5">
    <source>
        <dbReference type="Pfam" id="PF21365"/>
    </source>
</evidence>
<evidence type="ECO:0000256" key="1">
    <source>
        <dbReference type="ARBA" id="ARBA00007806"/>
    </source>
</evidence>
<dbReference type="Pfam" id="PF21365">
    <property type="entry name" value="Glyco_hydro_31_3rd"/>
    <property type="match status" value="1"/>
</dbReference>
<dbReference type="GO" id="GO:0005975">
    <property type="term" value="P:carbohydrate metabolic process"/>
    <property type="evidence" value="ECO:0007669"/>
    <property type="project" value="InterPro"/>
</dbReference>
<dbReference type="Pfam" id="PF17137">
    <property type="entry name" value="DUF5110"/>
    <property type="match status" value="1"/>
</dbReference>
<dbReference type="InterPro" id="IPR033403">
    <property type="entry name" value="DUF5110"/>
</dbReference>
<keyword evidence="7" id="KW-1185">Reference proteome</keyword>
<dbReference type="SUPFAM" id="SSF51011">
    <property type="entry name" value="Glycosyl hydrolase domain"/>
    <property type="match status" value="1"/>
</dbReference>
<protein>
    <submittedName>
        <fullName evidence="6">Alpha-xylosidase</fullName>
    </submittedName>
</protein>
<evidence type="ECO:0000259" key="3">
    <source>
        <dbReference type="Pfam" id="PF01055"/>
    </source>
</evidence>
<dbReference type="InterPro" id="IPR013780">
    <property type="entry name" value="Glyco_hydro_b"/>
</dbReference>
<dbReference type="AlphaFoldDB" id="A0A6S6QZY7"/>
<evidence type="ECO:0000259" key="4">
    <source>
        <dbReference type="Pfam" id="PF17137"/>
    </source>
</evidence>
<feature type="domain" description="Glycoside hydrolase family 31 TIM barrel" evidence="3">
    <location>
        <begin position="193"/>
        <end position="497"/>
    </location>
</feature>
<dbReference type="Proteomes" id="UP000515561">
    <property type="component" value="Chromosome"/>
</dbReference>
<dbReference type="PANTHER" id="PTHR22762">
    <property type="entry name" value="ALPHA-GLUCOSIDASE"/>
    <property type="match status" value="1"/>
</dbReference>
<dbReference type="PANTHER" id="PTHR22762:SF89">
    <property type="entry name" value="ALPHA-XYLOSIDASE"/>
    <property type="match status" value="1"/>
</dbReference>
<dbReference type="KEGG" id="acel:acsn021_04310"/>
<sequence length="804" mass="93956">MKEIYRIKVSSQSDAGSIIQGKNYRITVLTDRLLRMEYNGEGEFVDMPSQTVWFRKFPVVSYEMVEDKNIIRIRTKNLQLEYKKDESFSAESLQIKMLAKNHMVLDCWHYGDSIHTLKGTVRTLDEVNGSTHLSEGVISQQGFALLEDSKSYLIHEKGELQPRPKSHVDCYFFGYGHSYQECIRDFYRLTGLPPLLPRYALGNWWSRYHRYTDREYKQLVTTFEEKKIPVSVVVIDMDWHITEVEKEYVSGWTGYTWNRKLFPVPEEFLSWLHGRNLKITLNVHPAQGVRPYEECYEEIAKSLGYDVAEKETVVFDAASPEFIEAYLKYLHHPREAEGVDFWWIDWQQGEATKLPGLDPLWVLNHYHYLDNYKDKVRPMILSRYSDIGSHRYPIGFSGDSVISWESLEFQPYFTATASNVGYCWWSHDIGGHMMGSYSEELQIRWLQFGVFSPILRLHSSASPFNHKEPWNYTIETETIISQYMRLRHRLIPYLYSMNYRIHTKGIPLIRPMYYLYAEEKEAYHCPNEYFFGSEFLVHPVTSPINEEARVAKVNFWFPEDIYIDYFTGLIYQGKRRMNLYRDKKNIPVLMKAGAIVPLAVAGDNMNDSSNPKTLELCIAAGADGEFALYEDDGLTMNYEQGCFAITRMRLDYRKAGELMIEKPEGDMTVIPPDRTYQVRMKGFQDPGKILMIRGKEQQELKYQYNSLQNEILTQTLLSGQESIRIKFLSGMQLAQNSVKEFCFQILDRAEIDFYKKDLIYDWIQKDTVESVLSSIQTLPVPAELFGAISEVLLAQNGKDTYKNE</sequence>
<dbReference type="InterPro" id="IPR000322">
    <property type="entry name" value="Glyco_hydro_31_TIM"/>
</dbReference>
<dbReference type="Gene3D" id="3.20.20.80">
    <property type="entry name" value="Glycosidases"/>
    <property type="match status" value="1"/>
</dbReference>
<dbReference type="GO" id="GO:0090599">
    <property type="term" value="F:alpha-glucosidase activity"/>
    <property type="evidence" value="ECO:0007669"/>
    <property type="project" value="TreeGrafter"/>
</dbReference>
<feature type="domain" description="Glycosyl hydrolase family 31 C-terminal" evidence="5">
    <location>
        <begin position="505"/>
        <end position="596"/>
    </location>
</feature>
<dbReference type="SUPFAM" id="SSF51445">
    <property type="entry name" value="(Trans)glycosidases"/>
    <property type="match status" value="1"/>
</dbReference>
<dbReference type="RefSeq" id="WP_184092715.1">
    <property type="nucleotide sequence ID" value="NZ_AP023367.1"/>
</dbReference>
<dbReference type="Gene3D" id="2.60.40.1180">
    <property type="entry name" value="Golgi alpha-mannosidase II"/>
    <property type="match status" value="2"/>
</dbReference>
<evidence type="ECO:0000313" key="6">
    <source>
        <dbReference type="EMBL" id="BCJ92862.1"/>
    </source>
</evidence>
<dbReference type="GO" id="GO:0006491">
    <property type="term" value="P:N-glycan processing"/>
    <property type="evidence" value="ECO:0007669"/>
    <property type="project" value="TreeGrafter"/>
</dbReference>